<dbReference type="Proteomes" id="UP001595075">
    <property type="component" value="Unassembled WGS sequence"/>
</dbReference>
<gene>
    <name evidence="1" type="ORF">VTL71DRAFT_3683</name>
</gene>
<evidence type="ECO:0000313" key="1">
    <source>
        <dbReference type="EMBL" id="KAL2064546.1"/>
    </source>
</evidence>
<proteinExistence type="predicted"/>
<comment type="caution">
    <text evidence="1">The sequence shown here is derived from an EMBL/GenBank/DDBJ whole genome shotgun (WGS) entry which is preliminary data.</text>
</comment>
<reference evidence="1 2" key="1">
    <citation type="journal article" date="2024" name="Commun. Biol.">
        <title>Comparative genomic analysis of thermophilic fungi reveals convergent evolutionary adaptations and gene losses.</title>
        <authorList>
            <person name="Steindorff A.S."/>
            <person name="Aguilar-Pontes M.V."/>
            <person name="Robinson A.J."/>
            <person name="Andreopoulos B."/>
            <person name="LaButti K."/>
            <person name="Kuo A."/>
            <person name="Mondo S."/>
            <person name="Riley R."/>
            <person name="Otillar R."/>
            <person name="Haridas S."/>
            <person name="Lipzen A."/>
            <person name="Grimwood J."/>
            <person name="Schmutz J."/>
            <person name="Clum A."/>
            <person name="Reid I.D."/>
            <person name="Moisan M.C."/>
            <person name="Butler G."/>
            <person name="Nguyen T.T.M."/>
            <person name="Dewar K."/>
            <person name="Conant G."/>
            <person name="Drula E."/>
            <person name="Henrissat B."/>
            <person name="Hansel C."/>
            <person name="Singer S."/>
            <person name="Hutchinson M.I."/>
            <person name="de Vries R.P."/>
            <person name="Natvig D.O."/>
            <person name="Powell A.J."/>
            <person name="Tsang A."/>
            <person name="Grigoriev I.V."/>
        </authorList>
    </citation>
    <scope>NUCLEOTIDE SEQUENCE [LARGE SCALE GENOMIC DNA]</scope>
    <source>
        <strain evidence="1 2">CBS 494.80</strain>
    </source>
</reference>
<name>A0ABR4C5D0_9HELO</name>
<sequence length="155" mass="16767">MKPQSLADKSIVELSNCIHSKCLSQHHQEHYPQPIKSGALVVSVSLPMQTLRATSVFSIEPTARSAITARRKGILVSLFHASAEAPKTTEKIGLAVLEELRALRGAVEGGATSAHEQAETTMQSIVRSETLLRELLGRAVFVPVFESRGPGSNER</sequence>
<evidence type="ECO:0000313" key="2">
    <source>
        <dbReference type="Proteomes" id="UP001595075"/>
    </source>
</evidence>
<dbReference type="EMBL" id="JAZHXI010000013">
    <property type="protein sequence ID" value="KAL2064546.1"/>
    <property type="molecule type" value="Genomic_DNA"/>
</dbReference>
<protein>
    <submittedName>
        <fullName evidence="1">Uncharacterized protein</fullName>
    </submittedName>
</protein>
<keyword evidence="2" id="KW-1185">Reference proteome</keyword>
<accession>A0ABR4C5D0</accession>
<organism evidence="1 2">
    <name type="scientific">Oculimacula yallundae</name>
    <dbReference type="NCBI Taxonomy" id="86028"/>
    <lineage>
        <taxon>Eukaryota</taxon>
        <taxon>Fungi</taxon>
        <taxon>Dikarya</taxon>
        <taxon>Ascomycota</taxon>
        <taxon>Pezizomycotina</taxon>
        <taxon>Leotiomycetes</taxon>
        <taxon>Helotiales</taxon>
        <taxon>Ploettnerulaceae</taxon>
        <taxon>Oculimacula</taxon>
    </lineage>
</organism>